<dbReference type="EMBL" id="CP025704">
    <property type="protein sequence ID" value="AUN99569.1"/>
    <property type="molecule type" value="Genomic_DNA"/>
</dbReference>
<accession>A0A2K9NVM2</accession>
<dbReference type="AlphaFoldDB" id="A0A2K9NVM2"/>
<gene>
    <name evidence="1" type="ORF">C0V70_15940</name>
</gene>
<evidence type="ECO:0000313" key="2">
    <source>
        <dbReference type="Proteomes" id="UP000235584"/>
    </source>
</evidence>
<evidence type="ECO:0000313" key="1">
    <source>
        <dbReference type="EMBL" id="AUN99569.1"/>
    </source>
</evidence>
<keyword evidence="2" id="KW-1185">Reference proteome</keyword>
<proteinExistence type="predicted"/>
<dbReference type="RefSeq" id="WP_102244860.1">
    <property type="nucleotide sequence ID" value="NZ_CP025704.1"/>
</dbReference>
<protein>
    <submittedName>
        <fullName evidence="1">Uncharacterized protein</fullName>
    </submittedName>
</protein>
<name>A0A2K9NVM2_BACTC</name>
<dbReference type="Proteomes" id="UP000235584">
    <property type="component" value="Chromosome"/>
</dbReference>
<organism evidence="1 2">
    <name type="scientific">Bacteriovorax stolpii</name>
    <name type="common">Bdellovibrio stolpii</name>
    <dbReference type="NCBI Taxonomy" id="960"/>
    <lineage>
        <taxon>Bacteria</taxon>
        <taxon>Pseudomonadati</taxon>
        <taxon>Bdellovibrionota</taxon>
        <taxon>Bacteriovoracia</taxon>
        <taxon>Bacteriovoracales</taxon>
        <taxon>Bacteriovoracaceae</taxon>
        <taxon>Bacteriovorax</taxon>
    </lineage>
</organism>
<reference evidence="1 2" key="1">
    <citation type="submission" date="2018-01" db="EMBL/GenBank/DDBJ databases">
        <title>Complete genome sequence of Bacteriovorax stolpii DSM12778.</title>
        <authorList>
            <person name="Tang B."/>
            <person name="Chang J."/>
        </authorList>
    </citation>
    <scope>NUCLEOTIDE SEQUENCE [LARGE SCALE GENOMIC DNA]</scope>
    <source>
        <strain evidence="1 2">DSM 12778</strain>
    </source>
</reference>
<dbReference type="KEGG" id="bsto:C0V70_15940"/>
<sequence length="127" mass="13538">MKSTIALSALLFSLNSFASGGFFCDAKVTTLMDQTDIQISGSTGHVVGNPLIGDITIAVDGTEAKISKQQVVGYWGEGPVLQLHVVDPQAQYSVIILNYDQNSGTGELVLDYGEVVARTYDVSCSFE</sequence>